<sequence length="196" mass="22164">MIQRKGELILSWIGNGLHLLYVFLVGIFFIMTQTSEFKNGMIQGFIEENPGEYDLAYQTYNLMLGLGVVFIIILLILLIVSIVAAILIGKNAKVSGILLVITGIIGLFLSFIAGALWLIAGIMLLVRKPQTQNDQINSQYSNDIHSHVVPEEKKREQQQYNMNEPHIGQSSTSHHDHALNDQNKRENHNHDNQPYK</sequence>
<feature type="region of interest" description="Disordered" evidence="1">
    <location>
        <begin position="150"/>
        <end position="196"/>
    </location>
</feature>
<keyword evidence="2" id="KW-0472">Membrane</keyword>
<proteinExistence type="predicted"/>
<feature type="transmembrane region" description="Helical" evidence="2">
    <location>
        <begin position="12"/>
        <end position="31"/>
    </location>
</feature>
<feature type="compositionally biased region" description="Basic and acidic residues" evidence="1">
    <location>
        <begin position="173"/>
        <end position="196"/>
    </location>
</feature>
<dbReference type="Proteomes" id="UP000648077">
    <property type="component" value="Unassembled WGS sequence"/>
</dbReference>
<accession>A0A8F7DYN0</accession>
<feature type="transmembrane region" description="Helical" evidence="2">
    <location>
        <begin position="62"/>
        <end position="89"/>
    </location>
</feature>
<dbReference type="AlphaFoldDB" id="A0A8F7DYN0"/>
<evidence type="ECO:0000313" key="5">
    <source>
        <dbReference type="Proteomes" id="UP000648077"/>
    </source>
</evidence>
<dbReference type="EMBL" id="JACGQI010000002">
    <property type="protein sequence ID" value="MBF2229213.1"/>
    <property type="molecule type" value="Genomic_DNA"/>
</dbReference>
<keyword evidence="2" id="KW-1133">Transmembrane helix</keyword>
<feature type="transmembrane region" description="Helical" evidence="2">
    <location>
        <begin position="96"/>
        <end position="126"/>
    </location>
</feature>
<keyword evidence="2" id="KW-0812">Transmembrane</keyword>
<evidence type="ECO:0000256" key="1">
    <source>
        <dbReference type="SAM" id="MobiDB-lite"/>
    </source>
</evidence>
<gene>
    <name evidence="4" type="ORF">H3963_01890</name>
</gene>
<dbReference type="RefSeq" id="WP_001830621.1">
    <property type="nucleotide sequence ID" value="NZ_AP038759.1"/>
</dbReference>
<evidence type="ECO:0000313" key="4">
    <source>
        <dbReference type="EMBL" id="MBF2229213.1"/>
    </source>
</evidence>
<name>A0A8F7DYN0_STAEP</name>
<dbReference type="Pfam" id="PF13273">
    <property type="entry name" value="DUF4064"/>
    <property type="match status" value="1"/>
</dbReference>
<protein>
    <submittedName>
        <fullName evidence="4">DUF4064 domain-containing protein</fullName>
    </submittedName>
</protein>
<feature type="domain" description="DUF4064" evidence="3">
    <location>
        <begin position="3"/>
        <end position="109"/>
    </location>
</feature>
<feature type="compositionally biased region" description="Polar residues" evidence="1">
    <location>
        <begin position="158"/>
        <end position="172"/>
    </location>
</feature>
<comment type="caution">
    <text evidence="4">The sequence shown here is derived from an EMBL/GenBank/DDBJ whole genome shotgun (WGS) entry which is preliminary data.</text>
</comment>
<evidence type="ECO:0000259" key="3">
    <source>
        <dbReference type="Pfam" id="PF13273"/>
    </source>
</evidence>
<dbReference type="InterPro" id="IPR025273">
    <property type="entry name" value="DUF4064"/>
</dbReference>
<reference evidence="4" key="1">
    <citation type="submission" date="2020-08" db="EMBL/GenBank/DDBJ databases">
        <title>Changes in the skin microbiome associated with squamous cell carcinoma in transplant recipients.</title>
        <authorList>
            <person name="Zaugg J."/>
            <person name="Krueger A."/>
            <person name="Lachner N."/>
        </authorList>
    </citation>
    <scope>NUCLEOTIDE SEQUENCE</scope>
    <source>
        <strain evidence="4">R5988</strain>
    </source>
</reference>
<evidence type="ECO:0000256" key="2">
    <source>
        <dbReference type="SAM" id="Phobius"/>
    </source>
</evidence>
<organism evidence="4 5">
    <name type="scientific">Staphylococcus epidermidis</name>
    <dbReference type="NCBI Taxonomy" id="1282"/>
    <lineage>
        <taxon>Bacteria</taxon>
        <taxon>Bacillati</taxon>
        <taxon>Bacillota</taxon>
        <taxon>Bacilli</taxon>
        <taxon>Bacillales</taxon>
        <taxon>Staphylococcaceae</taxon>
        <taxon>Staphylococcus</taxon>
    </lineage>
</organism>